<dbReference type="PANTHER" id="PTHR11877:SF23">
    <property type="entry name" value="OS10G0177300 PROTEIN"/>
    <property type="match status" value="1"/>
</dbReference>
<reference evidence="2" key="2">
    <citation type="submission" date="2021-12" db="EMBL/GenBank/DDBJ databases">
        <title>Resequencing data analysis of finger millet.</title>
        <authorList>
            <person name="Hatakeyama M."/>
            <person name="Aluri S."/>
            <person name="Balachadran M.T."/>
            <person name="Sivarajan S.R."/>
            <person name="Poveda L."/>
            <person name="Shimizu-Inatsugi R."/>
            <person name="Schlapbach R."/>
            <person name="Sreeman S.M."/>
            <person name="Shimizu K.K."/>
        </authorList>
    </citation>
    <scope>NUCLEOTIDE SEQUENCE</scope>
</reference>
<feature type="domain" description="Chalcone/stilbene synthase N-terminal" evidence="1">
    <location>
        <begin position="13"/>
        <end position="67"/>
    </location>
</feature>
<dbReference type="PANTHER" id="PTHR11877">
    <property type="entry name" value="HYDROXYMETHYLGLUTARYL-COA SYNTHASE"/>
    <property type="match status" value="1"/>
</dbReference>
<reference evidence="2" key="1">
    <citation type="journal article" date="2018" name="DNA Res.">
        <title>Multiple hybrid de novo genome assembly of finger millet, an orphan allotetraploid crop.</title>
        <authorList>
            <person name="Hatakeyama M."/>
            <person name="Aluri S."/>
            <person name="Balachadran M.T."/>
            <person name="Sivarajan S.R."/>
            <person name="Patrignani A."/>
            <person name="Gruter S."/>
            <person name="Poveda L."/>
            <person name="Shimizu-Inatsugi R."/>
            <person name="Baeten J."/>
            <person name="Francoijs K.J."/>
            <person name="Nataraja K.N."/>
            <person name="Reddy Y.A.N."/>
            <person name="Phadnis S."/>
            <person name="Ravikumar R.L."/>
            <person name="Schlapbach R."/>
            <person name="Sreeman S.M."/>
            <person name="Shimizu K.K."/>
        </authorList>
    </citation>
    <scope>NUCLEOTIDE SEQUENCE</scope>
</reference>
<dbReference type="SUPFAM" id="SSF53901">
    <property type="entry name" value="Thiolase-like"/>
    <property type="match status" value="1"/>
</dbReference>
<dbReference type="Proteomes" id="UP001054889">
    <property type="component" value="Unassembled WGS sequence"/>
</dbReference>
<sequence>MARGNGAVRDSRRIVQHAEGPAAVLAIGTPNPSGSVVPQDQFAEQLFRVTNSEHLTHLKEKLKRICKLGESLGELV</sequence>
<proteinExistence type="predicted"/>
<evidence type="ECO:0000313" key="2">
    <source>
        <dbReference type="EMBL" id="GJN11833.1"/>
    </source>
</evidence>
<accession>A0AAV5DLI9</accession>
<dbReference type="Gene3D" id="3.40.47.10">
    <property type="match status" value="1"/>
</dbReference>
<protein>
    <recommendedName>
        <fullName evidence="1">Chalcone/stilbene synthase N-terminal domain-containing protein</fullName>
    </recommendedName>
</protein>
<comment type="caution">
    <text evidence="2">The sequence shown here is derived from an EMBL/GenBank/DDBJ whole genome shotgun (WGS) entry which is preliminary data.</text>
</comment>
<dbReference type="InterPro" id="IPR016039">
    <property type="entry name" value="Thiolase-like"/>
</dbReference>
<evidence type="ECO:0000259" key="1">
    <source>
        <dbReference type="Pfam" id="PF00195"/>
    </source>
</evidence>
<keyword evidence="3" id="KW-1185">Reference proteome</keyword>
<organism evidence="2 3">
    <name type="scientific">Eleusine coracana subsp. coracana</name>
    <dbReference type="NCBI Taxonomy" id="191504"/>
    <lineage>
        <taxon>Eukaryota</taxon>
        <taxon>Viridiplantae</taxon>
        <taxon>Streptophyta</taxon>
        <taxon>Embryophyta</taxon>
        <taxon>Tracheophyta</taxon>
        <taxon>Spermatophyta</taxon>
        <taxon>Magnoliopsida</taxon>
        <taxon>Liliopsida</taxon>
        <taxon>Poales</taxon>
        <taxon>Poaceae</taxon>
        <taxon>PACMAD clade</taxon>
        <taxon>Chloridoideae</taxon>
        <taxon>Cynodonteae</taxon>
        <taxon>Eleusininae</taxon>
        <taxon>Eleusine</taxon>
    </lineage>
</organism>
<name>A0AAV5DLI9_ELECO</name>
<dbReference type="InterPro" id="IPR001099">
    <property type="entry name" value="Chalcone/stilbene_synt_N"/>
</dbReference>
<evidence type="ECO:0000313" key="3">
    <source>
        <dbReference type="Proteomes" id="UP001054889"/>
    </source>
</evidence>
<dbReference type="Pfam" id="PF00195">
    <property type="entry name" value="Chal_sti_synt_N"/>
    <property type="match status" value="1"/>
</dbReference>
<dbReference type="GO" id="GO:0030639">
    <property type="term" value="P:polyketide biosynthetic process"/>
    <property type="evidence" value="ECO:0007669"/>
    <property type="project" value="TreeGrafter"/>
</dbReference>
<dbReference type="GO" id="GO:0016747">
    <property type="term" value="F:acyltransferase activity, transferring groups other than amino-acyl groups"/>
    <property type="evidence" value="ECO:0007669"/>
    <property type="project" value="InterPro"/>
</dbReference>
<dbReference type="InterPro" id="IPR011141">
    <property type="entry name" value="Polyketide_synthase_type-III"/>
</dbReference>
<dbReference type="EMBL" id="BQKI01000020">
    <property type="protein sequence ID" value="GJN11833.1"/>
    <property type="molecule type" value="Genomic_DNA"/>
</dbReference>
<dbReference type="AlphaFoldDB" id="A0AAV5DLI9"/>
<gene>
    <name evidence="2" type="primary">ga30060</name>
    <name evidence="2" type="ORF">PR202_ga30060</name>
</gene>